<comment type="caution">
    <text evidence="2">The sequence shown here is derived from an EMBL/GenBank/DDBJ whole genome shotgun (WGS) entry which is preliminary data.</text>
</comment>
<dbReference type="EMBL" id="DYVX01000059">
    <property type="protein sequence ID" value="HJF92214.1"/>
    <property type="molecule type" value="Genomic_DNA"/>
</dbReference>
<dbReference type="OrthoDB" id="9805159at2"/>
<protein>
    <submittedName>
        <fullName evidence="2 3">Alpha-amylase</fullName>
    </submittedName>
</protein>
<name>A0A921LC85_9BACT</name>
<dbReference type="PANTHER" id="PTHR10357:SF205">
    <property type="entry name" value="O-GLYCOSYL HYDROLASE FAMILY 13"/>
    <property type="match status" value="1"/>
</dbReference>
<evidence type="ECO:0000313" key="5">
    <source>
        <dbReference type="Proteomes" id="UP000766986"/>
    </source>
</evidence>
<dbReference type="EMBL" id="JACLYZ010000011">
    <property type="protein sequence ID" value="MBM6734932.1"/>
    <property type="molecule type" value="Genomic_DNA"/>
</dbReference>
<feature type="domain" description="Glycosyl hydrolase family 13 catalytic" evidence="1">
    <location>
        <begin position="12"/>
        <end position="424"/>
    </location>
</feature>
<keyword evidence="5" id="KW-1185">Reference proteome</keyword>
<reference evidence="3" key="1">
    <citation type="submission" date="2020-08" db="EMBL/GenBank/DDBJ databases">
        <authorList>
            <person name="Cejkova D."/>
            <person name="Kubasova T."/>
            <person name="Jahodarova E."/>
            <person name="Rychlik I."/>
        </authorList>
    </citation>
    <scope>NUCLEOTIDE SEQUENCE</scope>
    <source>
        <strain evidence="3">An772</strain>
    </source>
</reference>
<reference evidence="2" key="4">
    <citation type="submission" date="2021-09" db="EMBL/GenBank/DDBJ databases">
        <authorList>
            <person name="Gilroy R."/>
        </authorList>
    </citation>
    <scope>NUCLEOTIDE SEQUENCE</scope>
    <source>
        <strain evidence="2">CHK55-1828</strain>
    </source>
</reference>
<evidence type="ECO:0000313" key="2">
    <source>
        <dbReference type="EMBL" id="HJF92214.1"/>
    </source>
</evidence>
<dbReference type="PANTHER" id="PTHR10357">
    <property type="entry name" value="ALPHA-AMYLASE FAMILY MEMBER"/>
    <property type="match status" value="1"/>
</dbReference>
<dbReference type="SUPFAM" id="SSF51445">
    <property type="entry name" value="(Trans)glycosidases"/>
    <property type="match status" value="1"/>
</dbReference>
<dbReference type="GO" id="GO:0004556">
    <property type="term" value="F:alpha-amylase activity"/>
    <property type="evidence" value="ECO:0007669"/>
    <property type="project" value="TreeGrafter"/>
</dbReference>
<dbReference type="SUPFAM" id="SSF51011">
    <property type="entry name" value="Glycosyl hydrolase domain"/>
    <property type="match status" value="1"/>
</dbReference>
<reference evidence="2" key="2">
    <citation type="journal article" date="2021" name="PeerJ">
        <title>Extensive microbial diversity within the chicken gut microbiome revealed by metagenomics and culture.</title>
        <authorList>
            <person name="Gilroy R."/>
            <person name="Ravi A."/>
            <person name="Getino M."/>
            <person name="Pursley I."/>
            <person name="Horton D.L."/>
            <person name="Alikhan N.F."/>
            <person name="Baker D."/>
            <person name="Gharbi K."/>
            <person name="Hall N."/>
            <person name="Watson M."/>
            <person name="Adriaenssens E.M."/>
            <person name="Foster-Nyarko E."/>
            <person name="Jarju S."/>
            <person name="Secka A."/>
            <person name="Antonio M."/>
            <person name="Oren A."/>
            <person name="Chaudhuri R.R."/>
            <person name="La Ragione R."/>
            <person name="Hildebrand F."/>
            <person name="Pallen M.J."/>
        </authorList>
    </citation>
    <scope>NUCLEOTIDE SEQUENCE</scope>
    <source>
        <strain evidence="2">CHK55-1828</strain>
    </source>
</reference>
<dbReference type="Proteomes" id="UP000766986">
    <property type="component" value="Unassembled WGS sequence"/>
</dbReference>
<dbReference type="GO" id="GO:0009313">
    <property type="term" value="P:oligosaccharide catabolic process"/>
    <property type="evidence" value="ECO:0007669"/>
    <property type="project" value="TreeGrafter"/>
</dbReference>
<dbReference type="InterPro" id="IPR017853">
    <property type="entry name" value="GH"/>
</dbReference>
<dbReference type="Proteomes" id="UP000717835">
    <property type="component" value="Unassembled WGS sequence"/>
</dbReference>
<evidence type="ECO:0000313" key="4">
    <source>
        <dbReference type="Proteomes" id="UP000717835"/>
    </source>
</evidence>
<dbReference type="Pfam" id="PF00128">
    <property type="entry name" value="Alpha-amylase"/>
    <property type="match status" value="1"/>
</dbReference>
<dbReference type="InterPro" id="IPR006047">
    <property type="entry name" value="GH13_cat_dom"/>
</dbReference>
<evidence type="ECO:0000313" key="3">
    <source>
        <dbReference type="EMBL" id="MBM6734932.1"/>
    </source>
</evidence>
<gene>
    <name evidence="3" type="ORF">H7U35_06825</name>
    <name evidence="2" type="ORF">K8W02_07505</name>
</gene>
<dbReference type="RefSeq" id="WP_022020539.1">
    <property type="nucleotide sequence ID" value="NZ_CAUDDV010000013.1"/>
</dbReference>
<organism evidence="2 4">
    <name type="scientific">Mediterranea massiliensis</name>
    <dbReference type="NCBI Taxonomy" id="1841865"/>
    <lineage>
        <taxon>Bacteria</taxon>
        <taxon>Pseudomonadati</taxon>
        <taxon>Bacteroidota</taxon>
        <taxon>Bacteroidia</taxon>
        <taxon>Bacteroidales</taxon>
        <taxon>Bacteroidaceae</taxon>
        <taxon>Mediterranea</taxon>
    </lineage>
</organism>
<reference evidence="3 5" key="3">
    <citation type="journal article" date="2021" name="Sci. Rep.">
        <title>The distribution of antibiotic resistance genes in chicken gut microbiota commensals.</title>
        <authorList>
            <person name="Juricova H."/>
            <person name="Matiasovicova J."/>
            <person name="Kubasova T."/>
            <person name="Cejkova D."/>
            <person name="Rychlik I."/>
        </authorList>
    </citation>
    <scope>NUCLEOTIDE SEQUENCE [LARGE SCALE GENOMIC DNA]</scope>
    <source>
        <strain evidence="3 5">An772</strain>
    </source>
</reference>
<dbReference type="AlphaFoldDB" id="A0A921LC85"/>
<evidence type="ECO:0000259" key="1">
    <source>
        <dbReference type="SMART" id="SM00642"/>
    </source>
</evidence>
<dbReference type="Gene3D" id="3.20.20.80">
    <property type="entry name" value="Glycosidases"/>
    <property type="match status" value="2"/>
</dbReference>
<proteinExistence type="predicted"/>
<sequence length="566" mass="65296">MNDNDNKLIIYQVFTRLFGNNHNHCIYNGSLAENGCGKMADFTGKALDEIKKLGATHIWYTGIIEHATQTDYRRYNIRPDHPAIVKGKAGSPYAIKDYYDVDPDLAKDVPGRMKEFENLVQRTHRSGLKVIIDFVPNHVARQYHSDMQPDGTTELGANDDPKYAFSPYNNFYYIPQSELHGQFDMKGSAAEPYHEYPAKATGNNRFDAYPNITDWYETVKLNYGVDYQNGGTCHFDPTPDTWSKILDILLFWAGKNIDGFRCDMAEMVPVEFWEWVIPQVKEKHPDLLFIAEVYNPNEYHNYLKRGHFDYLYDKVGLYDTLRGIICGNESATNITHCWQSLGGIEKQMLNFLENHDEQRIASDFFVNNPWKAIPALVVAACMNTNPMMIYFGQEFGELGMDSEGFSGRDGRTTIFDYWSVDSIRRWRNGGRFDGKMLTENEKHLYAVYQRILTLCRQEKAIARGLFFDLMYANIGGWRFNEHRQFAFLRKCDNEVLLFVVNFDSVSAHVAVNIPSHAFSYLQMPQVDNYEATDLLTGEKEMVCLLPYKATEVSVHEHSARILKFTL</sequence>
<dbReference type="CDD" id="cd11349">
    <property type="entry name" value="AmyAc_3"/>
    <property type="match status" value="1"/>
</dbReference>
<accession>A0A921LC85</accession>
<dbReference type="SMART" id="SM00642">
    <property type="entry name" value="Aamy"/>
    <property type="match status" value="1"/>
</dbReference>